<reference evidence="2" key="1">
    <citation type="submission" date="2021-01" db="UniProtKB">
        <authorList>
            <consortium name="EnsemblMetazoa"/>
        </authorList>
    </citation>
    <scope>IDENTIFICATION</scope>
</reference>
<dbReference type="EnsemblMetazoa" id="CLYHEMT003457.1">
    <property type="protein sequence ID" value="CLYHEMP003457.1"/>
    <property type="gene ID" value="CLYHEMG003457"/>
</dbReference>
<dbReference type="OrthoDB" id="6159518at2759"/>
<dbReference type="RefSeq" id="XP_066926411.1">
    <property type="nucleotide sequence ID" value="XM_067070310.1"/>
</dbReference>
<feature type="compositionally biased region" description="Low complexity" evidence="1">
    <location>
        <begin position="67"/>
        <end position="88"/>
    </location>
</feature>
<name>A0A7M5UVW0_9CNID</name>
<feature type="compositionally biased region" description="Basic and acidic residues" evidence="1">
    <location>
        <begin position="45"/>
        <end position="57"/>
    </location>
</feature>
<organism evidence="2 3">
    <name type="scientific">Clytia hemisphaerica</name>
    <dbReference type="NCBI Taxonomy" id="252671"/>
    <lineage>
        <taxon>Eukaryota</taxon>
        <taxon>Metazoa</taxon>
        <taxon>Cnidaria</taxon>
        <taxon>Hydrozoa</taxon>
        <taxon>Hydroidolina</taxon>
        <taxon>Leptothecata</taxon>
        <taxon>Obeliida</taxon>
        <taxon>Clytiidae</taxon>
        <taxon>Clytia</taxon>
    </lineage>
</organism>
<protein>
    <submittedName>
        <fullName evidence="2">Uncharacterized protein</fullName>
    </submittedName>
</protein>
<dbReference type="GeneID" id="136813824"/>
<feature type="region of interest" description="Disordered" evidence="1">
    <location>
        <begin position="1"/>
        <end position="136"/>
    </location>
</feature>
<dbReference type="Proteomes" id="UP000594262">
    <property type="component" value="Unplaced"/>
</dbReference>
<proteinExistence type="predicted"/>
<evidence type="ECO:0000313" key="2">
    <source>
        <dbReference type="EnsemblMetazoa" id="CLYHEMP003457.1"/>
    </source>
</evidence>
<feature type="region of interest" description="Disordered" evidence="1">
    <location>
        <begin position="343"/>
        <end position="399"/>
    </location>
</feature>
<accession>A0A7M5UVW0</accession>
<feature type="compositionally biased region" description="Polar residues" evidence="1">
    <location>
        <begin position="18"/>
        <end position="44"/>
    </location>
</feature>
<feature type="compositionally biased region" description="Basic residues" evidence="1">
    <location>
        <begin position="385"/>
        <end position="399"/>
    </location>
</feature>
<feature type="compositionally biased region" description="Basic and acidic residues" evidence="1">
    <location>
        <begin position="7"/>
        <end position="17"/>
    </location>
</feature>
<feature type="compositionally biased region" description="Basic residues" evidence="1">
    <location>
        <begin position="95"/>
        <end position="120"/>
    </location>
</feature>
<dbReference type="AlphaFoldDB" id="A0A7M5UVW0"/>
<evidence type="ECO:0000313" key="3">
    <source>
        <dbReference type="Proteomes" id="UP000594262"/>
    </source>
</evidence>
<sequence>MASPTTEKTKVRYDVTKSNKSNENNTISEENQLNDADLTKTNVEGTDRNGSLKERGRDKKKKRKRTPSPSSSSSRNSSSSSSSSSSSDSSEERRKKEKKKKKQKKKKQVKKRRKSRKRSRSSSTSSSNSSDDKPELFQMDVNEHDWKLDPRLVKYLEKHIRNYIPDKELERDILEETPVPSNVSPELKMDSLFDCLLREKGSMGTKTLAVDKSISRISNKVRDILAPLAKIWQSVERARSGDENEKLDLEEVATHFQQSILLLGQALNASNFFRRKNALMGLGIRESHISVWLRETLLEELQESDGKLFGEETIKSLTKQAKVNNQSLKQFLFSKRVQTANRTPFSWSSSRSTSHGEGHEQYTDEQQAGLHHRIQNRRGKENHNRGKRRGRGGRRGRRS</sequence>
<evidence type="ECO:0000256" key="1">
    <source>
        <dbReference type="SAM" id="MobiDB-lite"/>
    </source>
</evidence>
<keyword evidence="3" id="KW-1185">Reference proteome</keyword>